<dbReference type="AlphaFoldDB" id="A0A6L2MA25"/>
<gene>
    <name evidence="4" type="ORF">Tci_042819</name>
</gene>
<sequence>MKERKKLPASRIFPFQISNKSVLLIPDIDGLDMVEYRNDNMIKVPMLLAETVFIEEIVKEIYHRLGVPLNTTLPLLIGMDYNIKSSIVENISRRCGENFNGLLDLQKQLCGDISKTSSIQGQDVISVIENALVNKKVFLVLDDVDSFVQLDALLGKRVPMKGYGEVSDDIVKYSEGHPLALEVLGRSLHNQDVAYWEDYLDRLKKESNSRIEKVLEMSFRSLPDNDKELFKYIACFFVGKDRDFTEIVLKACGINTRSGITNLIQRCLVSIWSNRFQMHSLIQDMGRDLVRQEAPNKPWMRSRLWDHEESFNVLKRRKGTEDILGLYLDMRMLKNQTLRGSFELQTDTLSNLDNLKLLQLNYVHTNGSYENFPQELRWLCMHGFPLECIPSDLRMENLVALDMSYSNIKSFDMPDSLQPPAKRQKRLIGSCSKDKRSLGSLKILDLSFCEQLLCLGGFFELPSLERLIVTNCIHLVEVCELIEQCAELSLINLSYCNKLKKLPTSLGKLEKVKTLLLDGCDLHEPPVEMRGMDSQEIVRDIKSQEFSCEAIPNPDMSPLKLEANFESFKPWSIEIEGMFKSQSMSGAVNILSSLGWINSDNTSVRRRGHYIKPYYKFGIFSTLYSRKAMPSQIRDRNKGRIISFTIPLSPRKLRGLNFCYLQTFQWQGGQELGGDLGRLIQVLVVRLYRELG</sequence>
<evidence type="ECO:0000313" key="4">
    <source>
        <dbReference type="EMBL" id="GEU70841.1"/>
    </source>
</evidence>
<name>A0A6L2MA25_TANCI</name>
<dbReference type="GO" id="GO:0006952">
    <property type="term" value="P:defense response"/>
    <property type="evidence" value="ECO:0007669"/>
    <property type="project" value="InterPro"/>
</dbReference>
<dbReference type="InterPro" id="IPR058192">
    <property type="entry name" value="WHD_ROQ1-like"/>
</dbReference>
<evidence type="ECO:0000259" key="3">
    <source>
        <dbReference type="Pfam" id="PF23282"/>
    </source>
</evidence>
<dbReference type="Gene3D" id="1.10.8.430">
    <property type="entry name" value="Helical domain of apoptotic protease-activating factors"/>
    <property type="match status" value="1"/>
</dbReference>
<dbReference type="PANTHER" id="PTHR11017">
    <property type="entry name" value="LEUCINE-RICH REPEAT-CONTAINING PROTEIN"/>
    <property type="match status" value="1"/>
</dbReference>
<feature type="domain" description="Disease resistance protein Roq1-like winged-helix" evidence="3">
    <location>
        <begin position="225"/>
        <end position="292"/>
    </location>
</feature>
<dbReference type="EMBL" id="BKCJ010006192">
    <property type="protein sequence ID" value="GEU70841.1"/>
    <property type="molecule type" value="Genomic_DNA"/>
</dbReference>
<dbReference type="SUPFAM" id="SSF46785">
    <property type="entry name" value="Winged helix' DNA-binding domain"/>
    <property type="match status" value="1"/>
</dbReference>
<dbReference type="InterPro" id="IPR036390">
    <property type="entry name" value="WH_DNA-bd_sf"/>
</dbReference>
<evidence type="ECO:0000256" key="2">
    <source>
        <dbReference type="ARBA" id="ARBA00022737"/>
    </source>
</evidence>
<comment type="caution">
    <text evidence="4">The sequence shown here is derived from an EMBL/GenBank/DDBJ whole genome shotgun (WGS) entry which is preliminary data.</text>
</comment>
<dbReference type="SUPFAM" id="SSF52540">
    <property type="entry name" value="P-loop containing nucleoside triphosphate hydrolases"/>
    <property type="match status" value="1"/>
</dbReference>
<evidence type="ECO:0000256" key="1">
    <source>
        <dbReference type="ARBA" id="ARBA00022614"/>
    </source>
</evidence>
<dbReference type="PRINTS" id="PR00364">
    <property type="entry name" value="DISEASERSIST"/>
</dbReference>
<dbReference type="Pfam" id="PF23282">
    <property type="entry name" value="WHD_ROQ1"/>
    <property type="match status" value="1"/>
</dbReference>
<reference evidence="4" key="1">
    <citation type="journal article" date="2019" name="Sci. Rep.">
        <title>Draft genome of Tanacetum cinerariifolium, the natural source of mosquito coil.</title>
        <authorList>
            <person name="Yamashiro T."/>
            <person name="Shiraishi A."/>
            <person name="Satake H."/>
            <person name="Nakayama K."/>
        </authorList>
    </citation>
    <scope>NUCLEOTIDE SEQUENCE</scope>
</reference>
<organism evidence="4">
    <name type="scientific">Tanacetum cinerariifolium</name>
    <name type="common">Dalmatian daisy</name>
    <name type="synonym">Chrysanthemum cinerariifolium</name>
    <dbReference type="NCBI Taxonomy" id="118510"/>
    <lineage>
        <taxon>Eukaryota</taxon>
        <taxon>Viridiplantae</taxon>
        <taxon>Streptophyta</taxon>
        <taxon>Embryophyta</taxon>
        <taxon>Tracheophyta</taxon>
        <taxon>Spermatophyta</taxon>
        <taxon>Magnoliopsida</taxon>
        <taxon>eudicotyledons</taxon>
        <taxon>Gunneridae</taxon>
        <taxon>Pentapetalae</taxon>
        <taxon>asterids</taxon>
        <taxon>campanulids</taxon>
        <taxon>Asterales</taxon>
        <taxon>Asteraceae</taxon>
        <taxon>Asteroideae</taxon>
        <taxon>Anthemideae</taxon>
        <taxon>Anthemidinae</taxon>
        <taxon>Tanacetum</taxon>
    </lineage>
</organism>
<proteinExistence type="predicted"/>
<keyword evidence="1" id="KW-0433">Leucine-rich repeat</keyword>
<dbReference type="InterPro" id="IPR032675">
    <property type="entry name" value="LRR_dom_sf"/>
</dbReference>
<dbReference type="PANTHER" id="PTHR11017:SF313">
    <property type="entry name" value="TIR DOMAIN, P-LOOP CONTAINING NUCLEOSIDE TRIPHOSPHATE HYDROLASE"/>
    <property type="match status" value="1"/>
</dbReference>
<dbReference type="InterPro" id="IPR044974">
    <property type="entry name" value="Disease_R_plants"/>
</dbReference>
<accession>A0A6L2MA25</accession>
<dbReference type="Gene3D" id="3.80.10.10">
    <property type="entry name" value="Ribonuclease Inhibitor"/>
    <property type="match status" value="1"/>
</dbReference>
<dbReference type="SUPFAM" id="SSF52058">
    <property type="entry name" value="L domain-like"/>
    <property type="match status" value="1"/>
</dbReference>
<keyword evidence="2" id="KW-0677">Repeat</keyword>
<protein>
    <recommendedName>
        <fullName evidence="3">Disease resistance protein Roq1-like winged-helix domain-containing protein</fullName>
    </recommendedName>
</protein>
<dbReference type="InterPro" id="IPR027417">
    <property type="entry name" value="P-loop_NTPase"/>
</dbReference>
<dbReference type="InterPro" id="IPR042197">
    <property type="entry name" value="Apaf_helical"/>
</dbReference>